<feature type="region of interest" description="Disordered" evidence="1">
    <location>
        <begin position="185"/>
        <end position="249"/>
    </location>
</feature>
<gene>
    <name evidence="3" type="ORF">KIN20_037571</name>
</gene>
<keyword evidence="2" id="KW-1133">Transmembrane helix</keyword>
<accession>A0AAD5RI65</accession>
<feature type="compositionally biased region" description="Low complexity" evidence="1">
    <location>
        <begin position="302"/>
        <end position="314"/>
    </location>
</feature>
<comment type="caution">
    <text evidence="3">The sequence shown here is derived from an EMBL/GenBank/DDBJ whole genome shotgun (WGS) entry which is preliminary data.</text>
</comment>
<feature type="compositionally biased region" description="Pro residues" evidence="1">
    <location>
        <begin position="315"/>
        <end position="325"/>
    </location>
</feature>
<evidence type="ECO:0000256" key="2">
    <source>
        <dbReference type="SAM" id="Phobius"/>
    </source>
</evidence>
<dbReference type="PANTHER" id="PTHR39387:SF1">
    <property type="entry name" value="SHAVENOID, ISOFORM B"/>
    <property type="match status" value="1"/>
</dbReference>
<dbReference type="EMBL" id="JAHQIW010007487">
    <property type="protein sequence ID" value="KAJ1374804.1"/>
    <property type="molecule type" value="Genomic_DNA"/>
</dbReference>
<keyword evidence="2" id="KW-0472">Membrane</keyword>
<proteinExistence type="predicted"/>
<dbReference type="PANTHER" id="PTHR39387">
    <property type="entry name" value="SHAVENOID, ISOFORM B"/>
    <property type="match status" value="1"/>
</dbReference>
<evidence type="ECO:0000256" key="1">
    <source>
        <dbReference type="SAM" id="MobiDB-lite"/>
    </source>
</evidence>
<keyword evidence="2" id="KW-0812">Transmembrane</keyword>
<feature type="compositionally biased region" description="Basic and acidic residues" evidence="1">
    <location>
        <begin position="205"/>
        <end position="248"/>
    </location>
</feature>
<dbReference type="Proteomes" id="UP001196413">
    <property type="component" value="Unassembled WGS sequence"/>
</dbReference>
<dbReference type="GO" id="GO:0005938">
    <property type="term" value="C:cell cortex"/>
    <property type="evidence" value="ECO:0007669"/>
    <property type="project" value="TreeGrafter"/>
</dbReference>
<evidence type="ECO:0000313" key="3">
    <source>
        <dbReference type="EMBL" id="KAJ1374804.1"/>
    </source>
</evidence>
<dbReference type="AlphaFoldDB" id="A0AAD5RI65"/>
<sequence>MLTGAVVQLKLSCNGFAADEHCLSFRVAGVSGPIPQVLPSNSFRLELLLVFVLLFLLVLSIGGSLLLWQMCWRIKKQKLISSIQMQFLLHLQQQQEIRKVAMTQAAVNDMGPCEFKTLMERIPKRRLYFSAEYLDREMMENPPPMAEQFLTDLRRVIEIARERIRMRRFVPMLITIPEDLEEGRNAATGEDNVDKGISDMYQESPKSDKSVDSGRESRSDSDDSSRDGEEEEKTKEWAEEHNQEDRVNNVRSIVNGFESQSDMRTPAQQNRPTRVLTKTPTAMTKTQLHTSKIPTILGRSSPRPLQKPLALAQQPPLPRTPPPRTPAQCRTRRGYAVFPADPMLNKSLPRRKRTTPRLMESAAASNQ</sequence>
<organism evidence="3 4">
    <name type="scientific">Parelaphostrongylus tenuis</name>
    <name type="common">Meningeal worm</name>
    <dbReference type="NCBI Taxonomy" id="148309"/>
    <lineage>
        <taxon>Eukaryota</taxon>
        <taxon>Metazoa</taxon>
        <taxon>Ecdysozoa</taxon>
        <taxon>Nematoda</taxon>
        <taxon>Chromadorea</taxon>
        <taxon>Rhabditida</taxon>
        <taxon>Rhabditina</taxon>
        <taxon>Rhabditomorpha</taxon>
        <taxon>Strongyloidea</taxon>
        <taxon>Metastrongylidae</taxon>
        <taxon>Parelaphostrongylus</taxon>
    </lineage>
</organism>
<feature type="transmembrane region" description="Helical" evidence="2">
    <location>
        <begin position="47"/>
        <end position="68"/>
    </location>
</feature>
<name>A0AAD5RI65_PARTN</name>
<protein>
    <submittedName>
        <fullName evidence="3">Uncharacterized protein</fullName>
    </submittedName>
</protein>
<keyword evidence="4" id="KW-1185">Reference proteome</keyword>
<evidence type="ECO:0000313" key="4">
    <source>
        <dbReference type="Proteomes" id="UP001196413"/>
    </source>
</evidence>
<reference evidence="3" key="1">
    <citation type="submission" date="2021-06" db="EMBL/GenBank/DDBJ databases">
        <title>Parelaphostrongylus tenuis whole genome reference sequence.</title>
        <authorList>
            <person name="Garwood T.J."/>
            <person name="Larsen P.A."/>
            <person name="Fountain-Jones N.M."/>
            <person name="Garbe J.R."/>
            <person name="Macchietto M.G."/>
            <person name="Kania S.A."/>
            <person name="Gerhold R.W."/>
            <person name="Richards J.E."/>
            <person name="Wolf T.M."/>
        </authorList>
    </citation>
    <scope>NUCLEOTIDE SEQUENCE</scope>
    <source>
        <strain evidence="3">MNPRO001-30</strain>
        <tissue evidence="3">Meninges</tissue>
    </source>
</reference>
<feature type="region of interest" description="Disordered" evidence="1">
    <location>
        <begin position="292"/>
        <end position="367"/>
    </location>
</feature>